<proteinExistence type="inferred from homology"/>
<evidence type="ECO:0000256" key="1">
    <source>
        <dbReference type="ARBA" id="ARBA00001353"/>
    </source>
</evidence>
<comment type="caution">
    <text evidence="9">The sequence shown here is derived from an EMBL/GenBank/DDBJ whole genome shotgun (WGS) entry which is preliminary data.</text>
</comment>
<evidence type="ECO:0000313" key="10">
    <source>
        <dbReference type="Proteomes" id="UP000294563"/>
    </source>
</evidence>
<evidence type="ECO:0000256" key="4">
    <source>
        <dbReference type="ARBA" id="ARBA00013043"/>
    </source>
</evidence>
<dbReference type="EC" id="4.1.2.25" evidence="4"/>
<evidence type="ECO:0000256" key="6">
    <source>
        <dbReference type="ARBA" id="ARBA00023239"/>
    </source>
</evidence>
<dbReference type="GO" id="GO:0005737">
    <property type="term" value="C:cytoplasm"/>
    <property type="evidence" value="ECO:0007669"/>
    <property type="project" value="TreeGrafter"/>
</dbReference>
<dbReference type="SUPFAM" id="SSF55620">
    <property type="entry name" value="Tetrahydrobiopterin biosynthesis enzymes-like"/>
    <property type="match status" value="1"/>
</dbReference>
<dbReference type="PANTHER" id="PTHR42844">
    <property type="entry name" value="DIHYDRONEOPTERIN ALDOLASE 1-RELATED"/>
    <property type="match status" value="1"/>
</dbReference>
<dbReference type="AlphaFoldDB" id="A0A4R7LJH6"/>
<feature type="domain" description="Dihydroneopterin aldolase/epimerase" evidence="8">
    <location>
        <begin position="28"/>
        <end position="140"/>
    </location>
</feature>
<dbReference type="InterPro" id="IPR006156">
    <property type="entry name" value="Dihydroneopterin_aldolase"/>
</dbReference>
<keyword evidence="5" id="KW-0289">Folate biosynthesis</keyword>
<keyword evidence="6" id="KW-0456">Lyase</keyword>
<evidence type="ECO:0000256" key="7">
    <source>
        <dbReference type="ARBA" id="ARBA00032903"/>
    </source>
</evidence>
<organism evidence="9 10">
    <name type="scientific">Litoreibacter halocynthiae</name>
    <dbReference type="NCBI Taxonomy" id="1242689"/>
    <lineage>
        <taxon>Bacteria</taxon>
        <taxon>Pseudomonadati</taxon>
        <taxon>Pseudomonadota</taxon>
        <taxon>Alphaproteobacteria</taxon>
        <taxon>Rhodobacterales</taxon>
        <taxon>Roseobacteraceae</taxon>
        <taxon>Litoreibacter</taxon>
    </lineage>
</organism>
<dbReference type="Gene3D" id="3.30.1130.10">
    <property type="match status" value="1"/>
</dbReference>
<dbReference type="SMART" id="SM00905">
    <property type="entry name" value="FolB"/>
    <property type="match status" value="1"/>
</dbReference>
<evidence type="ECO:0000313" key="9">
    <source>
        <dbReference type="EMBL" id="TDT74772.1"/>
    </source>
</evidence>
<dbReference type="PANTHER" id="PTHR42844:SF1">
    <property type="entry name" value="DIHYDRONEOPTERIN ALDOLASE 1-RELATED"/>
    <property type="match status" value="1"/>
</dbReference>
<comment type="pathway">
    <text evidence="2">Cofactor biosynthesis; tetrahydrofolate biosynthesis; 2-amino-4-hydroxy-6-hydroxymethyl-7,8-dihydropteridine diphosphate from 7,8-dihydroneopterin triphosphate: step 3/4.</text>
</comment>
<accession>A0A4R7LJH6</accession>
<reference evidence="9 10" key="1">
    <citation type="submission" date="2019-03" db="EMBL/GenBank/DDBJ databases">
        <title>Genomic Encyclopedia of Archaeal and Bacterial Type Strains, Phase II (KMG-II): from individual species to whole genera.</title>
        <authorList>
            <person name="Goeker M."/>
        </authorList>
    </citation>
    <scope>NUCLEOTIDE SEQUENCE [LARGE SCALE GENOMIC DNA]</scope>
    <source>
        <strain evidence="9 10">DSM 29467</strain>
    </source>
</reference>
<dbReference type="InterPro" id="IPR006157">
    <property type="entry name" value="FolB_dom"/>
</dbReference>
<comment type="catalytic activity">
    <reaction evidence="1">
        <text>7,8-dihydroneopterin = 6-hydroxymethyl-7,8-dihydropterin + glycolaldehyde</text>
        <dbReference type="Rhea" id="RHEA:10540"/>
        <dbReference type="ChEBI" id="CHEBI:17001"/>
        <dbReference type="ChEBI" id="CHEBI:17071"/>
        <dbReference type="ChEBI" id="CHEBI:44841"/>
        <dbReference type="EC" id="4.1.2.25"/>
    </reaction>
</comment>
<evidence type="ECO:0000256" key="2">
    <source>
        <dbReference type="ARBA" id="ARBA00005013"/>
    </source>
</evidence>
<dbReference type="GO" id="GO:0046656">
    <property type="term" value="P:folic acid biosynthetic process"/>
    <property type="evidence" value="ECO:0007669"/>
    <property type="project" value="UniProtKB-KW"/>
</dbReference>
<keyword evidence="10" id="KW-1185">Reference proteome</keyword>
<protein>
    <recommendedName>
        <fullName evidence="4">dihydroneopterin aldolase</fullName>
        <ecNumber evidence="4">4.1.2.25</ecNumber>
    </recommendedName>
    <alternativeName>
        <fullName evidence="7">7,8-dihydroneopterin aldolase</fullName>
    </alternativeName>
</protein>
<dbReference type="EMBL" id="SOBH01000002">
    <property type="protein sequence ID" value="TDT74772.1"/>
    <property type="molecule type" value="Genomic_DNA"/>
</dbReference>
<sequence length="312" mass="33607">MSSDIRLAFAHPSERAEATSGSELRDRISLRDHIREVEIGAFQQERGTLQRICFNVVVEVRLPELTGAGGVDDDVDKILSYDTITEAIDRELQAERLNLLETLAAKVAEDILADPRAARVFVRIEKLDRGPGALGVEIVRDREMMKGVAEHATDVAPLVAFLGNDVIGSDNLTAALDALESSAVPVILCVPMGATPAPQADHPAAQRRIDLLALEQNAWVLAARDRRCVVVSTRTELDWAIKHGQMSVWAPSKLVLDATDGPDADTTDAVVLADWLAGEFAATRTVSIGDMARGAGEVITLPDLLASGPLLR</sequence>
<evidence type="ECO:0000259" key="8">
    <source>
        <dbReference type="SMART" id="SM00905"/>
    </source>
</evidence>
<comment type="similarity">
    <text evidence="3">Belongs to the DHNA family.</text>
</comment>
<dbReference type="Pfam" id="PF02152">
    <property type="entry name" value="FolB"/>
    <property type="match status" value="1"/>
</dbReference>
<dbReference type="RefSeq" id="WP_134013822.1">
    <property type="nucleotide sequence ID" value="NZ_SOBH01000002.1"/>
</dbReference>
<dbReference type="InterPro" id="IPR043133">
    <property type="entry name" value="GTP-CH-I_C/QueF"/>
</dbReference>
<name>A0A4R7LJH6_9RHOB</name>
<evidence type="ECO:0000256" key="5">
    <source>
        <dbReference type="ARBA" id="ARBA00022909"/>
    </source>
</evidence>
<dbReference type="Proteomes" id="UP000294563">
    <property type="component" value="Unassembled WGS sequence"/>
</dbReference>
<dbReference type="GO" id="GO:0004150">
    <property type="term" value="F:dihydroneopterin aldolase activity"/>
    <property type="evidence" value="ECO:0007669"/>
    <property type="project" value="UniProtKB-EC"/>
</dbReference>
<gene>
    <name evidence="9" type="ORF">BDE40_1489</name>
</gene>
<dbReference type="OrthoDB" id="7678026at2"/>
<evidence type="ECO:0000256" key="3">
    <source>
        <dbReference type="ARBA" id="ARBA00005708"/>
    </source>
</evidence>